<protein>
    <submittedName>
        <fullName evidence="2">Uncharacterized protein</fullName>
    </submittedName>
</protein>
<dbReference type="RefSeq" id="XP_013231089.1">
    <property type="nucleotide sequence ID" value="XM_013375635.1"/>
</dbReference>
<sequence>MLQQQQTHAKLLQEFSSLQARLEACGLLVGPPSSSAGAPGPGGPTGGLPGSEKGAPVLQQELLRAAEALDAFAAKLLLFCCDSSRTWQLAQALHAAVAKQRGAAQLLLQAQQGSWSAAAAAAAGPALAAMDRARAALAAAAAAPQLARQIASSLSPFAFFSLSVKRQLQPADLLQFEGWAFGFSDPLAPLQQLQRLQQLLQPLFGSSSRALLPTDLRGVAEARAAGGLRLKGLLGKQQQQLRGPELRCCGQPLWASLLLPFAQQQQNFGAPGGPLLLPPTQELLLQPAETAAAAARRLLLKQQQDRGQAQQQQQQQQLLDLAKPDMRDKPAPLAAAEKPGESQRPLGPGQEGPWRGPWGPEAPPKVGGPPMGSTKGTATLGAVS</sequence>
<feature type="region of interest" description="Disordered" evidence="1">
    <location>
        <begin position="324"/>
        <end position="384"/>
    </location>
</feature>
<dbReference type="VEuPathDB" id="ToxoDB:ETH_00034090"/>
<reference evidence="2" key="2">
    <citation type="submission" date="2013-10" db="EMBL/GenBank/DDBJ databases">
        <authorList>
            <person name="Aslett M."/>
        </authorList>
    </citation>
    <scope>NUCLEOTIDE SEQUENCE [LARGE SCALE GENOMIC DNA]</scope>
    <source>
        <strain evidence="2">Houghton</strain>
    </source>
</reference>
<dbReference type="AlphaFoldDB" id="U6KVE3"/>
<accession>U6KVE3</accession>
<name>U6KVE3_EIMTE</name>
<dbReference type="EMBL" id="HG675095">
    <property type="protein sequence ID" value="CDJ40339.1"/>
    <property type="molecule type" value="Genomic_DNA"/>
</dbReference>
<evidence type="ECO:0000313" key="2">
    <source>
        <dbReference type="EMBL" id="CDJ40339.1"/>
    </source>
</evidence>
<dbReference type="VEuPathDB" id="ToxoDB:ETH2_1538200"/>
<dbReference type="GeneID" id="25255884"/>
<dbReference type="Proteomes" id="UP000030747">
    <property type="component" value="Unassembled WGS sequence"/>
</dbReference>
<evidence type="ECO:0000256" key="1">
    <source>
        <dbReference type="SAM" id="MobiDB-lite"/>
    </source>
</evidence>
<reference evidence="2" key="1">
    <citation type="submission" date="2013-10" db="EMBL/GenBank/DDBJ databases">
        <title>Genomic analysis of the causative agents of coccidiosis in chickens.</title>
        <authorList>
            <person name="Reid A.J."/>
            <person name="Blake D."/>
            <person name="Billington K."/>
            <person name="Browne H."/>
            <person name="Dunn M."/>
            <person name="Hung S."/>
            <person name="Kawahara F."/>
            <person name="Miranda-Saavedra D."/>
            <person name="Mourier T."/>
            <person name="Nagra H."/>
            <person name="Otto T.D."/>
            <person name="Rawlings N."/>
            <person name="Sanchez A."/>
            <person name="Sanders M."/>
            <person name="Subramaniam C."/>
            <person name="Tay Y."/>
            <person name="Dear P."/>
            <person name="Doerig C."/>
            <person name="Gruber A."/>
            <person name="Parkinson J."/>
            <person name="Shirley M."/>
            <person name="Wan K.L."/>
            <person name="Berriman M."/>
            <person name="Tomley F."/>
            <person name="Pain A."/>
        </authorList>
    </citation>
    <scope>NUCLEOTIDE SEQUENCE [LARGE SCALE GENOMIC DNA]</scope>
    <source>
        <strain evidence="2">Houghton</strain>
    </source>
</reference>
<organism evidence="2 3">
    <name type="scientific">Eimeria tenella</name>
    <name type="common">Coccidian parasite</name>
    <dbReference type="NCBI Taxonomy" id="5802"/>
    <lineage>
        <taxon>Eukaryota</taxon>
        <taxon>Sar</taxon>
        <taxon>Alveolata</taxon>
        <taxon>Apicomplexa</taxon>
        <taxon>Conoidasida</taxon>
        <taxon>Coccidia</taxon>
        <taxon>Eucoccidiorida</taxon>
        <taxon>Eimeriorina</taxon>
        <taxon>Eimeriidae</taxon>
        <taxon>Eimeria</taxon>
    </lineage>
</organism>
<feature type="region of interest" description="Disordered" evidence="1">
    <location>
        <begin position="33"/>
        <end position="54"/>
    </location>
</feature>
<feature type="compositionally biased region" description="Gly residues" evidence="1">
    <location>
        <begin position="39"/>
        <end position="49"/>
    </location>
</feature>
<gene>
    <name evidence="2" type="ORF">ETH_00034090</name>
</gene>
<keyword evidence="3" id="KW-1185">Reference proteome</keyword>
<proteinExistence type="predicted"/>
<evidence type="ECO:0000313" key="3">
    <source>
        <dbReference type="Proteomes" id="UP000030747"/>
    </source>
</evidence>